<dbReference type="EMBL" id="JPQT01000085">
    <property type="protein sequence ID" value="KFE53275.1"/>
    <property type="molecule type" value="Genomic_DNA"/>
</dbReference>
<evidence type="ECO:0000313" key="1">
    <source>
        <dbReference type="EMBL" id="KFE53275.1"/>
    </source>
</evidence>
<protein>
    <submittedName>
        <fullName evidence="1">Uncharacterized protein</fullName>
    </submittedName>
</protein>
<reference evidence="1 2" key="1">
    <citation type="submission" date="2014-07" db="EMBL/GenBank/DDBJ databases">
        <title>Draft Genome Sequences of Environmental Pseudomonas syringae strains.</title>
        <authorList>
            <person name="Baltrus D.A."/>
            <person name="Berge O."/>
            <person name="Morris C."/>
        </authorList>
    </citation>
    <scope>NUCLEOTIDE SEQUENCE [LARGE SCALE GENOMIC DNA]</scope>
    <source>
        <strain evidence="1 2">CEB003</strain>
    </source>
</reference>
<sequence>MELDRVLEKYSDAGAFVAIYLELGHMLSTLNHHLPKCLNNLTLTACRSRDNNMALCIARIEL</sequence>
<dbReference type="AlphaFoldDB" id="A0A085VCW2"/>
<proteinExistence type="predicted"/>
<gene>
    <name evidence="1" type="ORF">IV02_06385</name>
</gene>
<name>A0A085VCW2_PSESX</name>
<organism evidence="1 2">
    <name type="scientific">Pseudomonas syringae</name>
    <dbReference type="NCBI Taxonomy" id="317"/>
    <lineage>
        <taxon>Bacteria</taxon>
        <taxon>Pseudomonadati</taxon>
        <taxon>Pseudomonadota</taxon>
        <taxon>Gammaproteobacteria</taxon>
        <taxon>Pseudomonadales</taxon>
        <taxon>Pseudomonadaceae</taxon>
        <taxon>Pseudomonas</taxon>
    </lineage>
</organism>
<evidence type="ECO:0000313" key="2">
    <source>
        <dbReference type="Proteomes" id="UP000028643"/>
    </source>
</evidence>
<accession>A0A085VCW2</accession>
<dbReference type="Proteomes" id="UP000028643">
    <property type="component" value="Unassembled WGS sequence"/>
</dbReference>
<comment type="caution">
    <text evidence="1">The sequence shown here is derived from an EMBL/GenBank/DDBJ whole genome shotgun (WGS) entry which is preliminary data.</text>
</comment>
<dbReference type="PATRIC" id="fig|317.174.peg.1301"/>